<keyword evidence="2" id="KW-1133">Transmembrane helix</keyword>
<evidence type="ECO:0000256" key="2">
    <source>
        <dbReference type="SAM" id="Phobius"/>
    </source>
</evidence>
<evidence type="ECO:0000313" key="3">
    <source>
        <dbReference type="EMBL" id="GJE98175.1"/>
    </source>
</evidence>
<proteinExistence type="predicted"/>
<name>A0A9P3GRJ6_9APHY</name>
<organism evidence="3 4">
    <name type="scientific">Phanerochaete sordida</name>
    <dbReference type="NCBI Taxonomy" id="48140"/>
    <lineage>
        <taxon>Eukaryota</taxon>
        <taxon>Fungi</taxon>
        <taxon>Dikarya</taxon>
        <taxon>Basidiomycota</taxon>
        <taxon>Agaricomycotina</taxon>
        <taxon>Agaricomycetes</taxon>
        <taxon>Polyporales</taxon>
        <taxon>Phanerochaetaceae</taxon>
        <taxon>Phanerochaete</taxon>
    </lineage>
</organism>
<accession>A0A9P3GRJ6</accession>
<feature type="transmembrane region" description="Helical" evidence="2">
    <location>
        <begin position="266"/>
        <end position="286"/>
    </location>
</feature>
<feature type="region of interest" description="Disordered" evidence="1">
    <location>
        <begin position="304"/>
        <end position="335"/>
    </location>
</feature>
<feature type="transmembrane region" description="Helical" evidence="2">
    <location>
        <begin position="144"/>
        <end position="167"/>
    </location>
</feature>
<dbReference type="EMBL" id="BPQB01000083">
    <property type="protein sequence ID" value="GJE98175.1"/>
    <property type="molecule type" value="Genomic_DNA"/>
</dbReference>
<keyword evidence="2" id="KW-0472">Membrane</keyword>
<dbReference type="Proteomes" id="UP000703269">
    <property type="component" value="Unassembled WGS sequence"/>
</dbReference>
<feature type="transmembrane region" description="Helical" evidence="2">
    <location>
        <begin position="50"/>
        <end position="72"/>
    </location>
</feature>
<evidence type="ECO:0000313" key="4">
    <source>
        <dbReference type="Proteomes" id="UP000703269"/>
    </source>
</evidence>
<reference evidence="3 4" key="1">
    <citation type="submission" date="2021-08" db="EMBL/GenBank/DDBJ databases">
        <title>Draft Genome Sequence of Phanerochaete sordida strain YK-624.</title>
        <authorList>
            <person name="Mori T."/>
            <person name="Dohra H."/>
            <person name="Suzuki T."/>
            <person name="Kawagishi H."/>
            <person name="Hirai H."/>
        </authorList>
    </citation>
    <scope>NUCLEOTIDE SEQUENCE [LARGE SCALE GENOMIC DNA]</scope>
    <source>
        <strain evidence="3 4">YK-624</strain>
    </source>
</reference>
<dbReference type="OrthoDB" id="2384193at2759"/>
<feature type="compositionally biased region" description="Polar residues" evidence="1">
    <location>
        <begin position="424"/>
        <end position="433"/>
    </location>
</feature>
<dbReference type="AlphaFoldDB" id="A0A9P3GRJ6"/>
<evidence type="ECO:0000256" key="1">
    <source>
        <dbReference type="SAM" id="MobiDB-lite"/>
    </source>
</evidence>
<keyword evidence="2" id="KW-0812">Transmembrane</keyword>
<feature type="region of interest" description="Disordered" evidence="1">
    <location>
        <begin position="405"/>
        <end position="433"/>
    </location>
</feature>
<protein>
    <submittedName>
        <fullName evidence="3">Uncharacterized protein</fullName>
    </submittedName>
</protein>
<feature type="transmembrane region" description="Helical" evidence="2">
    <location>
        <begin position="228"/>
        <end position="246"/>
    </location>
</feature>
<feature type="transmembrane region" description="Helical" evidence="2">
    <location>
        <begin position="179"/>
        <end position="200"/>
    </location>
</feature>
<gene>
    <name evidence="3" type="ORF">PsYK624_143970</name>
</gene>
<sequence>MSHSTPPTLLVWAVLSTLLGIFLVHHLYRYDRFKCLRWNHGAHSGAFKRIMTYTYLVTIPLIMAYSIGFAAIKYEMGYTYVPEYGIQPMPWQEWPAKYQHAIFPLYLVFSIGWSLELVTHLEELCFWLFLVNAGRVGQDWFRSAYFKVWVGGSAVALLYMPLVTIFTRADPLKNEAYTFLAGSLGSLCITLWFTPILWTFPKFVERLRSEGVDMNTLLRLVKFHELNTIRIALRFVFCASLIILGVDGARPHQHINDKCFWTELLSMLAGVGVTVSSAITLVIFFPRNIQTEYSLKQASHHSRSLQLRSRTGAPRTDAYAPPPSPEHKFSAPELHAASELSLSPASAKSPFDSELEGAKSPYELEYAPVAFAPNRRLDTGATVRGGVTVLAPRALAVRTDEEGAHPYARRYTSPIDLEEGAWGSPTTPTRRRA</sequence>
<comment type="caution">
    <text evidence="3">The sequence shown here is derived from an EMBL/GenBank/DDBJ whole genome shotgun (WGS) entry which is preliminary data.</text>
</comment>
<keyword evidence="4" id="KW-1185">Reference proteome</keyword>
<feature type="transmembrane region" description="Helical" evidence="2">
    <location>
        <begin position="12"/>
        <end position="30"/>
    </location>
</feature>
<feature type="transmembrane region" description="Helical" evidence="2">
    <location>
        <begin position="105"/>
        <end position="132"/>
    </location>
</feature>